<dbReference type="Proteomes" id="UP000261905">
    <property type="component" value="Unassembled WGS sequence"/>
</dbReference>
<feature type="compositionally biased region" description="Polar residues" evidence="1">
    <location>
        <begin position="45"/>
        <end position="66"/>
    </location>
</feature>
<sequence>MPENHQQVSSESKAKLQLDELREEGKTLTEQEMKQVAGGAGAGKLQNTSAIHMNGKTIPTNKQHKF</sequence>
<organism evidence="2 3">
    <name type="scientific">Paenibacillus paeoniae</name>
    <dbReference type="NCBI Taxonomy" id="2292705"/>
    <lineage>
        <taxon>Bacteria</taxon>
        <taxon>Bacillati</taxon>
        <taxon>Bacillota</taxon>
        <taxon>Bacilli</taxon>
        <taxon>Bacillales</taxon>
        <taxon>Paenibacillaceae</taxon>
        <taxon>Paenibacillus</taxon>
    </lineage>
</organism>
<gene>
    <name evidence="2" type="ORF">DX130_11570</name>
</gene>
<evidence type="ECO:0000313" key="2">
    <source>
        <dbReference type="EMBL" id="REK77599.1"/>
    </source>
</evidence>
<feature type="compositionally biased region" description="Basic and acidic residues" evidence="1">
    <location>
        <begin position="12"/>
        <end position="33"/>
    </location>
</feature>
<reference evidence="2 3" key="1">
    <citation type="submission" date="2018-08" db="EMBL/GenBank/DDBJ databases">
        <title>Paenibacillus sp. M4BSY-1, whole genome shotgun sequence.</title>
        <authorList>
            <person name="Tuo L."/>
        </authorList>
    </citation>
    <scope>NUCLEOTIDE SEQUENCE [LARGE SCALE GENOMIC DNA]</scope>
    <source>
        <strain evidence="2 3">M4BSY-1</strain>
    </source>
</reference>
<dbReference type="AlphaFoldDB" id="A0A371PPH1"/>
<dbReference type="OrthoDB" id="9862200at2"/>
<protein>
    <submittedName>
        <fullName evidence="2">Uncharacterized protein</fullName>
    </submittedName>
</protein>
<feature type="compositionally biased region" description="Polar residues" evidence="1">
    <location>
        <begin position="1"/>
        <end position="11"/>
    </location>
</feature>
<proteinExistence type="predicted"/>
<name>A0A371PPH1_9BACL</name>
<accession>A0A371PPH1</accession>
<dbReference type="RefSeq" id="WP_116045317.1">
    <property type="nucleotide sequence ID" value="NZ_QUBQ01000001.1"/>
</dbReference>
<keyword evidence="3" id="KW-1185">Reference proteome</keyword>
<feature type="region of interest" description="Disordered" evidence="1">
    <location>
        <begin position="1"/>
        <end position="66"/>
    </location>
</feature>
<dbReference type="EMBL" id="QUBQ01000001">
    <property type="protein sequence ID" value="REK77599.1"/>
    <property type="molecule type" value="Genomic_DNA"/>
</dbReference>
<comment type="caution">
    <text evidence="2">The sequence shown here is derived from an EMBL/GenBank/DDBJ whole genome shotgun (WGS) entry which is preliminary data.</text>
</comment>
<evidence type="ECO:0000256" key="1">
    <source>
        <dbReference type="SAM" id="MobiDB-lite"/>
    </source>
</evidence>
<evidence type="ECO:0000313" key="3">
    <source>
        <dbReference type="Proteomes" id="UP000261905"/>
    </source>
</evidence>